<comment type="caution">
    <text evidence="1">The sequence shown here is derived from an EMBL/GenBank/DDBJ whole genome shotgun (WGS) entry which is preliminary data.</text>
</comment>
<protein>
    <submittedName>
        <fullName evidence="1">Uncharacterized protein</fullName>
    </submittedName>
</protein>
<name>A0ACC2JDV6_9PEZI</name>
<evidence type="ECO:0000313" key="1">
    <source>
        <dbReference type="EMBL" id="KAJ8125707.1"/>
    </source>
</evidence>
<reference evidence="1" key="1">
    <citation type="submission" date="2022-12" db="EMBL/GenBank/DDBJ databases">
        <title>Genome Sequence of Lasiodiplodia mahajangana.</title>
        <authorList>
            <person name="Buettner E."/>
        </authorList>
    </citation>
    <scope>NUCLEOTIDE SEQUENCE</scope>
    <source>
        <strain evidence="1">VT137</strain>
    </source>
</reference>
<evidence type="ECO:0000313" key="2">
    <source>
        <dbReference type="Proteomes" id="UP001153332"/>
    </source>
</evidence>
<accession>A0ACC2JDV6</accession>
<sequence length="654" mass="71884">MAGEHNTTMYLGKITIGSNVSVGVSSVVAPGTTVPDGACIGARSSSWELRDASEENRDLSATKAPKPHWAISVFGILPLQVISKFIYNVPWLLGLIGLVLPEAVKMRSELITVLHWFSEGERVGWYYLARSLRTFFGPFFIFAFVVLIRRIVTAIFGPLRPTLAAGRGSIDQWRMALMNSLMPNTTLFELTHLFGQHYEATSVAIRMLGGRAGRRIYWPGTGPSIGDYELLNIGNNVVFGSRSHFVTSDGIGSDYITIKDGAMIADRVVARPGVIVGEETTLGSGCLTRRGKTYERNGVYVGSKGGDSVFLGLRADNEKTAAADSTNVGRASKYLLADQTQKSDGKYHLGATPTHPSKDPEKGYNNAMITVNFLDEETTSSETGDDATSPFGRAFYQRKAPYFVWRQWMIFLYSSFTIIFTSVYWSAASLSSIQVVANVFESTLSLGNGRWYDPLVLFSLCAALLSALLAAQSMFALSIVIAAKWILLGRRRPGNYDWDKSSYCQRWQLFMAIERIRRICFAGHGILGLLTGTAYTTWYFRALGAKIGRDCALFVSGEPSLLFTEPDLLVMGDRVVVDDASLVGHINTRGKFDLNSLYVGDRCVLRTNSRLLSGARMENDSCLLENTLIMGGDVVEEGATMQGWPASRVAARRV</sequence>
<proteinExistence type="predicted"/>
<dbReference type="Proteomes" id="UP001153332">
    <property type="component" value="Unassembled WGS sequence"/>
</dbReference>
<dbReference type="EMBL" id="JAPUUL010002215">
    <property type="protein sequence ID" value="KAJ8125707.1"/>
    <property type="molecule type" value="Genomic_DNA"/>
</dbReference>
<organism evidence="1 2">
    <name type="scientific">Lasiodiplodia mahajangana</name>
    <dbReference type="NCBI Taxonomy" id="1108764"/>
    <lineage>
        <taxon>Eukaryota</taxon>
        <taxon>Fungi</taxon>
        <taxon>Dikarya</taxon>
        <taxon>Ascomycota</taxon>
        <taxon>Pezizomycotina</taxon>
        <taxon>Dothideomycetes</taxon>
        <taxon>Dothideomycetes incertae sedis</taxon>
        <taxon>Botryosphaeriales</taxon>
        <taxon>Botryosphaeriaceae</taxon>
        <taxon>Lasiodiplodia</taxon>
    </lineage>
</organism>
<gene>
    <name evidence="1" type="ORF">O1611_g7931</name>
</gene>
<keyword evidence="2" id="KW-1185">Reference proteome</keyword>